<dbReference type="GO" id="GO:0045046">
    <property type="term" value="P:protein import into peroxisome membrane"/>
    <property type="evidence" value="ECO:0007669"/>
    <property type="project" value="TreeGrafter"/>
</dbReference>
<protein>
    <submittedName>
        <fullName evidence="1">Peroxin</fullName>
    </submittedName>
</protein>
<evidence type="ECO:0000313" key="2">
    <source>
        <dbReference type="Proteomes" id="UP000237000"/>
    </source>
</evidence>
<gene>
    <name evidence="1" type="ORF">TorRG33x02_219350</name>
</gene>
<dbReference type="GO" id="GO:0030674">
    <property type="term" value="F:protein-macromolecule adaptor activity"/>
    <property type="evidence" value="ECO:0007669"/>
    <property type="project" value="TreeGrafter"/>
</dbReference>
<dbReference type="PANTHER" id="PTHR28080">
    <property type="entry name" value="PEROXISOMAL BIOGENESIS FACTOR 3"/>
    <property type="match status" value="1"/>
</dbReference>
<dbReference type="FunCoup" id="A0A2P5E9U3">
    <property type="interactions" value="2741"/>
</dbReference>
<name>A0A2P5E9U3_TREOI</name>
<proteinExistence type="predicted"/>
<dbReference type="STRING" id="63057.A0A2P5E9U3"/>
<dbReference type="GO" id="GO:0005778">
    <property type="term" value="C:peroxisomal membrane"/>
    <property type="evidence" value="ECO:0007669"/>
    <property type="project" value="InterPro"/>
</dbReference>
<reference evidence="2" key="1">
    <citation type="submission" date="2016-06" db="EMBL/GenBank/DDBJ databases">
        <title>Parallel loss of symbiosis genes in relatives of nitrogen-fixing non-legume Parasponia.</title>
        <authorList>
            <person name="Van Velzen R."/>
            <person name="Holmer R."/>
            <person name="Bu F."/>
            <person name="Rutten L."/>
            <person name="Van Zeijl A."/>
            <person name="Liu W."/>
            <person name="Santuari L."/>
            <person name="Cao Q."/>
            <person name="Sharma T."/>
            <person name="Shen D."/>
            <person name="Roswanjaya Y."/>
            <person name="Wardhani T."/>
            <person name="Kalhor M.S."/>
            <person name="Jansen J."/>
            <person name="Van den Hoogen J."/>
            <person name="Gungor B."/>
            <person name="Hartog M."/>
            <person name="Hontelez J."/>
            <person name="Verver J."/>
            <person name="Yang W.-C."/>
            <person name="Schijlen E."/>
            <person name="Repin R."/>
            <person name="Schilthuizen M."/>
            <person name="Schranz E."/>
            <person name="Heidstra R."/>
            <person name="Miyata K."/>
            <person name="Fedorova E."/>
            <person name="Kohlen W."/>
            <person name="Bisseling T."/>
            <person name="Smit S."/>
            <person name="Geurts R."/>
        </authorList>
    </citation>
    <scope>NUCLEOTIDE SEQUENCE [LARGE SCALE GENOMIC DNA]</scope>
    <source>
        <strain evidence="2">cv. RG33-2</strain>
    </source>
</reference>
<dbReference type="AlphaFoldDB" id="A0A2P5E9U3"/>
<comment type="caution">
    <text evidence="1">The sequence shown here is derived from an EMBL/GenBank/DDBJ whole genome shotgun (WGS) entry which is preliminary data.</text>
</comment>
<dbReference type="OrthoDB" id="45930at2759"/>
<dbReference type="Pfam" id="PF04882">
    <property type="entry name" value="Peroxin-3"/>
    <property type="match status" value="1"/>
</dbReference>
<accession>A0A2P5E9U3</accession>
<dbReference type="InParanoid" id="A0A2P5E9U3"/>
<organism evidence="1 2">
    <name type="scientific">Trema orientale</name>
    <name type="common">Charcoal tree</name>
    <name type="synonym">Celtis orientalis</name>
    <dbReference type="NCBI Taxonomy" id="63057"/>
    <lineage>
        <taxon>Eukaryota</taxon>
        <taxon>Viridiplantae</taxon>
        <taxon>Streptophyta</taxon>
        <taxon>Embryophyta</taxon>
        <taxon>Tracheophyta</taxon>
        <taxon>Spermatophyta</taxon>
        <taxon>Magnoliopsida</taxon>
        <taxon>eudicotyledons</taxon>
        <taxon>Gunneridae</taxon>
        <taxon>Pentapetalae</taxon>
        <taxon>rosids</taxon>
        <taxon>fabids</taxon>
        <taxon>Rosales</taxon>
        <taxon>Cannabaceae</taxon>
        <taxon>Trema</taxon>
    </lineage>
</organism>
<dbReference type="EMBL" id="JXTC01000197">
    <property type="protein sequence ID" value="PON82319.1"/>
    <property type="molecule type" value="Genomic_DNA"/>
</dbReference>
<feature type="non-terminal residue" evidence="1">
    <location>
        <position position="1"/>
    </location>
</feature>
<keyword evidence="2" id="KW-1185">Reference proteome</keyword>
<sequence>IGREPKEDDGDLIDRDDQQRFLASADFLSISGLPTLISNMQAAVTEVIKGKQLRDIFNATVLHETIVQILDTFKSIRSPHLWVDYLMPEDARLHQLAAASSSDTAVFSDITKFDQLMVETRAVISSAKFANVAEVALKAVVDVLIKEIGIQCGEDNLATGMPLARLLARVTHVGPIILDDPSKNQFIQAIGDVQEVEMFFTLLYSNADLLD</sequence>
<evidence type="ECO:0000313" key="1">
    <source>
        <dbReference type="EMBL" id="PON82319.1"/>
    </source>
</evidence>
<dbReference type="Proteomes" id="UP000237000">
    <property type="component" value="Unassembled WGS sequence"/>
</dbReference>
<dbReference type="InterPro" id="IPR006966">
    <property type="entry name" value="Peroxin-3"/>
</dbReference>
<dbReference type="PANTHER" id="PTHR28080:SF1">
    <property type="entry name" value="PEROXISOMAL BIOGENESIS FACTOR 3"/>
    <property type="match status" value="1"/>
</dbReference>